<dbReference type="Proteomes" id="UP000247584">
    <property type="component" value="Unassembled WGS sequence"/>
</dbReference>
<feature type="transmembrane region" description="Helical" evidence="1">
    <location>
        <begin position="20"/>
        <end position="45"/>
    </location>
</feature>
<evidence type="ECO:0008006" key="4">
    <source>
        <dbReference type="Google" id="ProtNLM"/>
    </source>
</evidence>
<proteinExistence type="predicted"/>
<feature type="transmembrane region" description="Helical" evidence="1">
    <location>
        <begin position="221"/>
        <end position="242"/>
    </location>
</feature>
<feature type="transmembrane region" description="Helical" evidence="1">
    <location>
        <begin position="57"/>
        <end position="84"/>
    </location>
</feature>
<dbReference type="RefSeq" id="WP_101057023.1">
    <property type="nucleotide sequence ID" value="NZ_BMXX01000049.1"/>
</dbReference>
<feature type="transmembrane region" description="Helical" evidence="1">
    <location>
        <begin position="303"/>
        <end position="323"/>
    </location>
</feature>
<keyword evidence="1" id="KW-0472">Membrane</keyword>
<keyword evidence="1" id="KW-0812">Transmembrane</keyword>
<reference evidence="2 3" key="1">
    <citation type="submission" date="2018-06" db="EMBL/GenBank/DDBJ databases">
        <title>Genomic Encyclopedia of Type Strains, Phase III (KMG-III): the genomes of soil and plant-associated and newly described type strains.</title>
        <authorList>
            <person name="Whitman W."/>
        </authorList>
    </citation>
    <scope>NUCLEOTIDE SEQUENCE [LARGE SCALE GENOMIC DNA]</scope>
    <source>
        <strain evidence="2 3">JC5</strain>
    </source>
</reference>
<comment type="caution">
    <text evidence="2">The sequence shown here is derived from an EMBL/GenBank/DDBJ whole genome shotgun (WGS) entry which is preliminary data.</text>
</comment>
<feature type="transmembrane region" description="Helical" evidence="1">
    <location>
        <begin position="274"/>
        <end position="291"/>
    </location>
</feature>
<sequence>MFHSAANSVIRLVFTPVLLLFYLIYSGAAIPVIAPVFVVILFTLMPSRPQLKVLLKLLVVLLLISFGIVTLGNLLIGTPTGFLLFTWSLMFLSYYRGHQDPKDIIANLTLVIVIFMVVMKQQMSIPLSALPWTLFESFIIAVLATYLGFWLFPGDEANIPPDETSIEGADKNMGKIVFKATATSIVLYALIWAGSSQALLIAITFGSMIKSPITKDSHTFGYHRLITTSVGILFTIPCMLLTSVNAPTFVIIGVTIFSGLQLACFAIRRKTHLTIYQLLFTNFIVLTYQIVNNPSVLSLSSQMVRLASIVAAISIGVLTINLLKSEPKNTH</sequence>
<accession>A0ABX5PSH3</accession>
<keyword evidence="1" id="KW-1133">Transmembrane helix</keyword>
<evidence type="ECO:0000256" key="1">
    <source>
        <dbReference type="SAM" id="Phobius"/>
    </source>
</evidence>
<feature type="transmembrane region" description="Helical" evidence="1">
    <location>
        <begin position="132"/>
        <end position="152"/>
    </location>
</feature>
<gene>
    <name evidence="2" type="ORF">C8J23_103166</name>
</gene>
<name>A0ABX5PSH3_9GAMM</name>
<evidence type="ECO:0000313" key="3">
    <source>
        <dbReference type="Proteomes" id="UP000247584"/>
    </source>
</evidence>
<dbReference type="InterPro" id="IPR022604">
    <property type="entry name" value="DUF2955"/>
</dbReference>
<keyword evidence="3" id="KW-1185">Reference proteome</keyword>
<feature type="transmembrane region" description="Helical" evidence="1">
    <location>
        <begin position="104"/>
        <end position="120"/>
    </location>
</feature>
<protein>
    <recommendedName>
        <fullName evidence="4">DUF2955 domain-containing protein</fullName>
    </recommendedName>
</protein>
<dbReference type="Pfam" id="PF11168">
    <property type="entry name" value="DUF2955"/>
    <property type="match status" value="1"/>
</dbReference>
<dbReference type="EMBL" id="QJSY01000003">
    <property type="protein sequence ID" value="PYE60553.1"/>
    <property type="molecule type" value="Genomic_DNA"/>
</dbReference>
<feature type="transmembrane region" description="Helical" evidence="1">
    <location>
        <begin position="248"/>
        <end position="267"/>
    </location>
</feature>
<evidence type="ECO:0000313" key="2">
    <source>
        <dbReference type="EMBL" id="PYE60553.1"/>
    </source>
</evidence>
<organism evidence="2 3">
    <name type="scientific">Shewanella chilikensis</name>
    <dbReference type="NCBI Taxonomy" id="558541"/>
    <lineage>
        <taxon>Bacteria</taxon>
        <taxon>Pseudomonadati</taxon>
        <taxon>Pseudomonadota</taxon>
        <taxon>Gammaproteobacteria</taxon>
        <taxon>Alteromonadales</taxon>
        <taxon>Shewanellaceae</taxon>
        <taxon>Shewanella</taxon>
    </lineage>
</organism>
<feature type="transmembrane region" description="Helical" evidence="1">
    <location>
        <begin position="185"/>
        <end position="209"/>
    </location>
</feature>